<evidence type="ECO:0000313" key="4">
    <source>
        <dbReference type="Proteomes" id="UP000189677"/>
    </source>
</evidence>
<keyword evidence="2" id="KW-1133">Transmembrane helix</keyword>
<feature type="transmembrane region" description="Helical" evidence="2">
    <location>
        <begin position="97"/>
        <end position="118"/>
    </location>
</feature>
<organism evidence="3 4">
    <name type="scientific">Streptomyces niveus</name>
    <name type="common">Streptomyces spheroides</name>
    <dbReference type="NCBI Taxonomy" id="193462"/>
    <lineage>
        <taxon>Bacteria</taxon>
        <taxon>Bacillati</taxon>
        <taxon>Actinomycetota</taxon>
        <taxon>Actinomycetes</taxon>
        <taxon>Kitasatosporales</taxon>
        <taxon>Streptomycetaceae</taxon>
        <taxon>Streptomyces</taxon>
    </lineage>
</organism>
<dbReference type="AlphaFoldDB" id="A0A1U9QM18"/>
<gene>
    <name evidence="3" type="ORF">BBN63_02045</name>
</gene>
<dbReference type="RefSeq" id="WP_078073713.1">
    <property type="nucleotide sequence ID" value="NZ_CP018047.1"/>
</dbReference>
<name>A0A1U9QM18_STRNV</name>
<dbReference type="Proteomes" id="UP000189677">
    <property type="component" value="Chromosome"/>
</dbReference>
<keyword evidence="2" id="KW-0472">Membrane</keyword>
<keyword evidence="4" id="KW-1185">Reference proteome</keyword>
<evidence type="ECO:0000313" key="3">
    <source>
        <dbReference type="EMBL" id="AQU65217.1"/>
    </source>
</evidence>
<dbReference type="KEGG" id="snw:BBN63_02045"/>
<evidence type="ECO:0000256" key="1">
    <source>
        <dbReference type="SAM" id="MobiDB-lite"/>
    </source>
</evidence>
<accession>A0A1U9QM18</accession>
<evidence type="ECO:0000256" key="2">
    <source>
        <dbReference type="SAM" id="Phobius"/>
    </source>
</evidence>
<keyword evidence="2" id="KW-0812">Transmembrane</keyword>
<reference evidence="3 4" key="1">
    <citation type="submission" date="2016-11" db="EMBL/GenBank/DDBJ databases">
        <title>Complete genome sequence of Streptomyces niveus SCSIO 3406.</title>
        <authorList>
            <person name="Zhu Q."/>
            <person name="Cheng W."/>
            <person name="Song Y."/>
            <person name="Li Q."/>
            <person name="Ju J."/>
        </authorList>
    </citation>
    <scope>NUCLEOTIDE SEQUENCE [LARGE SCALE GENOMIC DNA]</scope>
    <source>
        <strain evidence="3 4">SCSIO 3406</strain>
    </source>
</reference>
<dbReference type="EMBL" id="CP018047">
    <property type="protein sequence ID" value="AQU65217.1"/>
    <property type="molecule type" value="Genomic_DNA"/>
</dbReference>
<feature type="transmembrane region" description="Helical" evidence="2">
    <location>
        <begin position="124"/>
        <end position="146"/>
    </location>
</feature>
<proteinExistence type="predicted"/>
<protein>
    <recommendedName>
        <fullName evidence="5">Integral membrane protein</fullName>
    </recommendedName>
</protein>
<evidence type="ECO:0008006" key="5">
    <source>
        <dbReference type="Google" id="ProtNLM"/>
    </source>
</evidence>
<feature type="transmembrane region" description="Helical" evidence="2">
    <location>
        <begin position="66"/>
        <end position="85"/>
    </location>
</feature>
<feature type="region of interest" description="Disordered" evidence="1">
    <location>
        <begin position="1"/>
        <end position="21"/>
    </location>
</feature>
<sequence>MSSSDSFGVPAPSRTSAPTDSTVVRGDTGLLRLALRLDAVATGAVGAAALIGCAALDSILGLPVAFLAGIGAFLVLYALFVARVGSASAPNRKAVRAVIGSNLAWFALSVVMAAAGWLDPTGLGTVMIVVQAVAVLGFADLQLLGLRRARTSLV</sequence>